<keyword evidence="3" id="KW-1185">Reference proteome</keyword>
<dbReference type="Proteomes" id="UP001281410">
    <property type="component" value="Unassembled WGS sequence"/>
</dbReference>
<sequence>MTQLIFKIILIDKRSNLVQTDINQFHLVKRKGDIGKDAMGSYAFDQNVAKKKLAHMITMHEYPLSMVKHEAFREIYTDLQSAFKKHDLEFHITRAFNLCCDLVDEYALKFKVSEGSSSYGSQSNTSNKAYFEEDSDGDGDGESEEVECKSSSSFLWKSFVWGRDLLEVGGHWRIGNGASMHIDKDRWILMPLTFRVVSPTVLGERLLCPQMLIFLSVELRLTRRNEQVHGSNSAHDEDLVPWVESFLAVLLPAIAVPVAIQRGLLFVIETDLAHYTLESDAQTVVNHINSNSSLYSDIGLIISDIYHFLVDHTGCNIVIAPK</sequence>
<comment type="caution">
    <text evidence="2">The sequence shown here is derived from an EMBL/GenBank/DDBJ whole genome shotgun (WGS) entry which is preliminary data.</text>
</comment>
<organism evidence="2 3">
    <name type="scientific">Dipteronia sinensis</name>
    <dbReference type="NCBI Taxonomy" id="43782"/>
    <lineage>
        <taxon>Eukaryota</taxon>
        <taxon>Viridiplantae</taxon>
        <taxon>Streptophyta</taxon>
        <taxon>Embryophyta</taxon>
        <taxon>Tracheophyta</taxon>
        <taxon>Spermatophyta</taxon>
        <taxon>Magnoliopsida</taxon>
        <taxon>eudicotyledons</taxon>
        <taxon>Gunneridae</taxon>
        <taxon>Pentapetalae</taxon>
        <taxon>rosids</taxon>
        <taxon>malvids</taxon>
        <taxon>Sapindales</taxon>
        <taxon>Sapindaceae</taxon>
        <taxon>Hippocastanoideae</taxon>
        <taxon>Acereae</taxon>
        <taxon>Dipteronia</taxon>
    </lineage>
</organism>
<gene>
    <name evidence="2" type="ORF">Dsin_025263</name>
</gene>
<accession>A0AAE0DWY3</accession>
<evidence type="ECO:0000256" key="1">
    <source>
        <dbReference type="SAM" id="MobiDB-lite"/>
    </source>
</evidence>
<evidence type="ECO:0000313" key="3">
    <source>
        <dbReference type="Proteomes" id="UP001281410"/>
    </source>
</evidence>
<feature type="region of interest" description="Disordered" evidence="1">
    <location>
        <begin position="115"/>
        <end position="143"/>
    </location>
</feature>
<evidence type="ECO:0000313" key="2">
    <source>
        <dbReference type="EMBL" id="KAK3193953.1"/>
    </source>
</evidence>
<dbReference type="AlphaFoldDB" id="A0AAE0DWY3"/>
<reference evidence="2" key="1">
    <citation type="journal article" date="2023" name="Plant J.">
        <title>Genome sequences and population genomics provide insights into the demographic history, inbreeding, and mutation load of two 'living fossil' tree species of Dipteronia.</title>
        <authorList>
            <person name="Feng Y."/>
            <person name="Comes H.P."/>
            <person name="Chen J."/>
            <person name="Zhu S."/>
            <person name="Lu R."/>
            <person name="Zhang X."/>
            <person name="Li P."/>
            <person name="Qiu J."/>
            <person name="Olsen K.M."/>
            <person name="Qiu Y."/>
        </authorList>
    </citation>
    <scope>NUCLEOTIDE SEQUENCE</scope>
    <source>
        <strain evidence="2">NBL</strain>
    </source>
</reference>
<dbReference type="EMBL" id="JANJYJ010000008">
    <property type="protein sequence ID" value="KAK3193953.1"/>
    <property type="molecule type" value="Genomic_DNA"/>
</dbReference>
<feature type="compositionally biased region" description="Acidic residues" evidence="1">
    <location>
        <begin position="132"/>
        <end position="143"/>
    </location>
</feature>
<proteinExistence type="predicted"/>
<feature type="compositionally biased region" description="Low complexity" evidence="1">
    <location>
        <begin position="115"/>
        <end position="127"/>
    </location>
</feature>
<protein>
    <submittedName>
        <fullName evidence="2">Uncharacterized protein</fullName>
    </submittedName>
</protein>
<name>A0AAE0DWY3_9ROSI</name>